<protein>
    <submittedName>
        <fullName evidence="1">Uncharacterized protein</fullName>
    </submittedName>
</protein>
<name>X1A4P2_9ZZZZ</name>
<dbReference type="AlphaFoldDB" id="X1A4P2"/>
<sequence length="87" mass="10053">KRILEIIDELTLKFERIWILGNRFPENLKDILANEVENLKNDRVKLLGFISNNEEISKINITGGNLIDLPEGNLSYQEAKEIFAKII</sequence>
<accession>X1A4P2</accession>
<reference evidence="1" key="1">
    <citation type="journal article" date="2014" name="Front. Microbiol.">
        <title>High frequency of phylogenetically diverse reductive dehalogenase-homologous genes in deep subseafloor sedimentary metagenomes.</title>
        <authorList>
            <person name="Kawai M."/>
            <person name="Futagami T."/>
            <person name="Toyoda A."/>
            <person name="Takaki Y."/>
            <person name="Nishi S."/>
            <person name="Hori S."/>
            <person name="Arai W."/>
            <person name="Tsubouchi T."/>
            <person name="Morono Y."/>
            <person name="Uchiyama I."/>
            <person name="Ito T."/>
            <person name="Fujiyama A."/>
            <person name="Inagaki F."/>
            <person name="Takami H."/>
        </authorList>
    </citation>
    <scope>NUCLEOTIDE SEQUENCE</scope>
    <source>
        <strain evidence="1">Expedition CK06-06</strain>
    </source>
</reference>
<feature type="non-terminal residue" evidence="1">
    <location>
        <position position="1"/>
    </location>
</feature>
<evidence type="ECO:0000313" key="1">
    <source>
        <dbReference type="EMBL" id="GAG77080.1"/>
    </source>
</evidence>
<proteinExistence type="predicted"/>
<comment type="caution">
    <text evidence="1">The sequence shown here is derived from an EMBL/GenBank/DDBJ whole genome shotgun (WGS) entry which is preliminary data.</text>
</comment>
<gene>
    <name evidence="1" type="ORF">S01H4_27471</name>
</gene>
<dbReference type="EMBL" id="BART01013436">
    <property type="protein sequence ID" value="GAG77080.1"/>
    <property type="molecule type" value="Genomic_DNA"/>
</dbReference>
<organism evidence="1">
    <name type="scientific">marine sediment metagenome</name>
    <dbReference type="NCBI Taxonomy" id="412755"/>
    <lineage>
        <taxon>unclassified sequences</taxon>
        <taxon>metagenomes</taxon>
        <taxon>ecological metagenomes</taxon>
    </lineage>
</organism>